<dbReference type="InterPro" id="IPR011701">
    <property type="entry name" value="MFS"/>
</dbReference>
<reference evidence="8" key="1">
    <citation type="submission" date="2020-05" db="EMBL/GenBank/DDBJ databases">
        <title>Mycena genomes resolve the evolution of fungal bioluminescence.</title>
        <authorList>
            <person name="Tsai I.J."/>
        </authorList>
    </citation>
    <scope>NUCLEOTIDE SEQUENCE</scope>
    <source>
        <strain evidence="8">171206Taipei</strain>
    </source>
</reference>
<dbReference type="OrthoDB" id="3437016at2759"/>
<feature type="transmembrane region" description="Helical" evidence="6">
    <location>
        <begin position="129"/>
        <end position="150"/>
    </location>
</feature>
<evidence type="ECO:0000256" key="4">
    <source>
        <dbReference type="ARBA" id="ARBA00023136"/>
    </source>
</evidence>
<feature type="transmembrane region" description="Helical" evidence="6">
    <location>
        <begin position="397"/>
        <end position="417"/>
    </location>
</feature>
<feature type="transmembrane region" description="Helical" evidence="6">
    <location>
        <begin position="429"/>
        <end position="451"/>
    </location>
</feature>
<dbReference type="GO" id="GO:0022857">
    <property type="term" value="F:transmembrane transporter activity"/>
    <property type="evidence" value="ECO:0007669"/>
    <property type="project" value="InterPro"/>
</dbReference>
<dbReference type="AlphaFoldDB" id="A0A8H6SKZ4"/>
<keyword evidence="4 6" id="KW-0472">Membrane</keyword>
<dbReference type="PRINTS" id="PR01036">
    <property type="entry name" value="TCRTETB"/>
</dbReference>
<feature type="transmembrane region" description="Helical" evidence="6">
    <location>
        <begin position="34"/>
        <end position="54"/>
    </location>
</feature>
<feature type="transmembrane region" description="Helical" evidence="6">
    <location>
        <begin position="341"/>
        <end position="361"/>
    </location>
</feature>
<dbReference type="CDD" id="cd17502">
    <property type="entry name" value="MFS_Azr1_MDR_like"/>
    <property type="match status" value="1"/>
</dbReference>
<proteinExistence type="predicted"/>
<feature type="domain" description="Major facilitator superfamily (MFS) profile" evidence="7">
    <location>
        <begin position="38"/>
        <end position="526"/>
    </location>
</feature>
<dbReference type="Pfam" id="PF07690">
    <property type="entry name" value="MFS_1"/>
    <property type="match status" value="1"/>
</dbReference>
<dbReference type="InterPro" id="IPR020846">
    <property type="entry name" value="MFS_dom"/>
</dbReference>
<comment type="caution">
    <text evidence="8">The sequence shown here is derived from an EMBL/GenBank/DDBJ whole genome shotgun (WGS) entry which is preliminary data.</text>
</comment>
<dbReference type="Gene3D" id="1.20.1250.20">
    <property type="entry name" value="MFS general substrate transporter like domains"/>
    <property type="match status" value="1"/>
</dbReference>
<feature type="transmembrane region" description="Helical" evidence="6">
    <location>
        <begin position="502"/>
        <end position="522"/>
    </location>
</feature>
<feature type="transmembrane region" description="Helical" evidence="6">
    <location>
        <begin position="74"/>
        <end position="92"/>
    </location>
</feature>
<dbReference type="EMBL" id="JACAZF010000006">
    <property type="protein sequence ID" value="KAF7301264.1"/>
    <property type="molecule type" value="Genomic_DNA"/>
</dbReference>
<name>A0A8H6SKZ4_9AGAR</name>
<dbReference type="PANTHER" id="PTHR23501">
    <property type="entry name" value="MAJOR FACILITATOR SUPERFAMILY"/>
    <property type="match status" value="1"/>
</dbReference>
<organism evidence="8 9">
    <name type="scientific">Mycena indigotica</name>
    <dbReference type="NCBI Taxonomy" id="2126181"/>
    <lineage>
        <taxon>Eukaryota</taxon>
        <taxon>Fungi</taxon>
        <taxon>Dikarya</taxon>
        <taxon>Basidiomycota</taxon>
        <taxon>Agaricomycotina</taxon>
        <taxon>Agaricomycetes</taxon>
        <taxon>Agaricomycetidae</taxon>
        <taxon>Agaricales</taxon>
        <taxon>Marasmiineae</taxon>
        <taxon>Mycenaceae</taxon>
        <taxon>Mycena</taxon>
    </lineage>
</organism>
<dbReference type="GO" id="GO:0005886">
    <property type="term" value="C:plasma membrane"/>
    <property type="evidence" value="ECO:0007669"/>
    <property type="project" value="TreeGrafter"/>
</dbReference>
<dbReference type="RefSeq" id="XP_037219264.1">
    <property type="nucleotide sequence ID" value="XM_037363620.1"/>
</dbReference>
<feature type="transmembrane region" description="Helical" evidence="6">
    <location>
        <begin position="104"/>
        <end position="123"/>
    </location>
</feature>
<comment type="subcellular location">
    <subcellularLocation>
        <location evidence="1">Membrane</location>
        <topology evidence="1">Multi-pass membrane protein</topology>
    </subcellularLocation>
</comment>
<dbReference type="GeneID" id="59346136"/>
<evidence type="ECO:0000259" key="7">
    <source>
        <dbReference type="PROSITE" id="PS50850"/>
    </source>
</evidence>
<evidence type="ECO:0000313" key="9">
    <source>
        <dbReference type="Proteomes" id="UP000636479"/>
    </source>
</evidence>
<feature type="transmembrane region" description="Helical" evidence="6">
    <location>
        <begin position="368"/>
        <end position="385"/>
    </location>
</feature>
<feature type="transmembrane region" description="Helical" evidence="6">
    <location>
        <begin position="162"/>
        <end position="182"/>
    </location>
</feature>
<keyword evidence="3 6" id="KW-1133">Transmembrane helix</keyword>
<dbReference type="InterPro" id="IPR036259">
    <property type="entry name" value="MFS_trans_sf"/>
</dbReference>
<feature type="transmembrane region" description="Helical" evidence="6">
    <location>
        <begin position="260"/>
        <end position="280"/>
    </location>
</feature>
<dbReference type="SUPFAM" id="SSF103473">
    <property type="entry name" value="MFS general substrate transporter"/>
    <property type="match status" value="1"/>
</dbReference>
<evidence type="ECO:0000256" key="6">
    <source>
        <dbReference type="SAM" id="Phobius"/>
    </source>
</evidence>
<evidence type="ECO:0000313" key="8">
    <source>
        <dbReference type="EMBL" id="KAF7301264.1"/>
    </source>
</evidence>
<evidence type="ECO:0000256" key="5">
    <source>
        <dbReference type="SAM" id="MobiDB-lite"/>
    </source>
</evidence>
<dbReference type="Proteomes" id="UP000636479">
    <property type="component" value="Unassembled WGS sequence"/>
</dbReference>
<sequence>MANNETEVHSVPTLTQEEEHVEPTAIASKGKSRAFYMSFLAICVTTFLSALDLTAVGTALPTIADALHDTQGEFTWVGSAYALSSTAFIPLSGSLADAFGRRPITLISIAFFAVGSAIAGAAQNMQMLIAARAVQGVGGGGILALSEILVADLVPLAERGIYQGMVGLVWSFASSIGPPIGGALASVDHKAWRWLFYLNLPVSGFAFILVVVYLNVRRPEGSTRTRLAQVDWMGNAMVITGSGLAIIGLAWGGIRYPWDSVQTLAPLVIGLSMLVAFAVYEAKVPTHPTIPLDVIGNRTSLSGLLATAVHAITSISVIYYMPVYFQACFGASPIRSAVDVLPGALVTAPMALVAGAAITVLKKYRLTNYLSWAILIASLGIITMLRADTSTAKWVGYQILLGAGIGMLFAAPIFPILAPLPNNRSASALALFTFTRAFFQAWGITISSTVLQNELRRKLPAEFVARFPPGFEIAYIAIPVIRQLPEPLKQEVRTAFALSMSTIWQVMTGIAGLGLLSCLLMQEIPMDTTVDETYALKDDDAKKSEDVEKRQ</sequence>
<feature type="transmembrane region" description="Helical" evidence="6">
    <location>
        <begin position="236"/>
        <end position="254"/>
    </location>
</feature>
<feature type="region of interest" description="Disordered" evidence="5">
    <location>
        <begin position="1"/>
        <end position="23"/>
    </location>
</feature>
<protein>
    <submittedName>
        <fullName evidence="8">MFS domain-containing protein</fullName>
    </submittedName>
</protein>
<evidence type="ECO:0000256" key="1">
    <source>
        <dbReference type="ARBA" id="ARBA00004141"/>
    </source>
</evidence>
<dbReference type="PROSITE" id="PS50850">
    <property type="entry name" value="MFS"/>
    <property type="match status" value="1"/>
</dbReference>
<feature type="transmembrane region" description="Helical" evidence="6">
    <location>
        <begin position="194"/>
        <end position="216"/>
    </location>
</feature>
<gene>
    <name evidence="8" type="ORF">MIND_00691200</name>
</gene>
<feature type="transmembrane region" description="Helical" evidence="6">
    <location>
        <begin position="301"/>
        <end position="321"/>
    </location>
</feature>
<evidence type="ECO:0000256" key="3">
    <source>
        <dbReference type="ARBA" id="ARBA00022989"/>
    </source>
</evidence>
<keyword evidence="9" id="KW-1185">Reference proteome</keyword>
<keyword evidence="2 6" id="KW-0812">Transmembrane</keyword>
<dbReference type="PANTHER" id="PTHR23501:SF102">
    <property type="entry name" value="DRUG TRANSPORTER, PUTATIVE (AFU_ORTHOLOGUE AFUA_3G08530)-RELATED"/>
    <property type="match status" value="1"/>
</dbReference>
<evidence type="ECO:0000256" key="2">
    <source>
        <dbReference type="ARBA" id="ARBA00022692"/>
    </source>
</evidence>
<accession>A0A8H6SKZ4</accession>